<dbReference type="InterPro" id="IPR029044">
    <property type="entry name" value="Nucleotide-diphossugar_trans"/>
</dbReference>
<dbReference type="GO" id="GO:0016779">
    <property type="term" value="F:nucleotidyltransferase activity"/>
    <property type="evidence" value="ECO:0007669"/>
    <property type="project" value="UniProtKB-KW"/>
</dbReference>
<evidence type="ECO:0000313" key="3">
    <source>
        <dbReference type="Proteomes" id="UP000199306"/>
    </source>
</evidence>
<dbReference type="PANTHER" id="PTHR43777:SF1">
    <property type="entry name" value="MOLYBDENUM COFACTOR CYTIDYLYLTRANSFERASE"/>
    <property type="match status" value="1"/>
</dbReference>
<dbReference type="OrthoDB" id="9779263at2"/>
<organism evidence="2 3">
    <name type="scientific">Pseudarcicella hirudinis</name>
    <dbReference type="NCBI Taxonomy" id="1079859"/>
    <lineage>
        <taxon>Bacteria</taxon>
        <taxon>Pseudomonadati</taxon>
        <taxon>Bacteroidota</taxon>
        <taxon>Cytophagia</taxon>
        <taxon>Cytophagales</taxon>
        <taxon>Flectobacillaceae</taxon>
        <taxon>Pseudarcicella</taxon>
    </lineage>
</organism>
<reference evidence="2 3" key="1">
    <citation type="submission" date="2016-10" db="EMBL/GenBank/DDBJ databases">
        <authorList>
            <person name="de Groot N.N."/>
        </authorList>
    </citation>
    <scope>NUCLEOTIDE SEQUENCE [LARGE SCALE GENOMIC DNA]</scope>
    <source>
        <strain evidence="3">E92,LMG 26720,CCM 7988</strain>
    </source>
</reference>
<name>A0A1I5RRQ9_9BACT</name>
<keyword evidence="2" id="KW-0808">Transferase</keyword>
<proteinExistence type="predicted"/>
<evidence type="ECO:0000259" key="1">
    <source>
        <dbReference type="Pfam" id="PF12804"/>
    </source>
</evidence>
<dbReference type="PANTHER" id="PTHR43777">
    <property type="entry name" value="MOLYBDENUM COFACTOR CYTIDYLYLTRANSFERASE"/>
    <property type="match status" value="1"/>
</dbReference>
<sequence length="189" mass="20645">MNLSVLILAAGNSSRLGQPKQLVFFREQTLIEQVCRTALQISGKVLVVSGANAVAIEPIIRNTGVEILHNPGWEEGMGSSIRKGVAALAPESDAILILLTDQPFLQLRTLEEMVNIYQNSEKQIVACEYGGKPGVPMLFSKRIFPDLLTLQGDKGAKAFLHKYQKSIAFVPFPEGIIDIDQPSDLDNLS</sequence>
<keyword evidence="2" id="KW-0548">Nucleotidyltransferase</keyword>
<dbReference type="Proteomes" id="UP000199306">
    <property type="component" value="Unassembled WGS sequence"/>
</dbReference>
<evidence type="ECO:0000313" key="2">
    <source>
        <dbReference type="EMBL" id="SFP60941.1"/>
    </source>
</evidence>
<dbReference type="InterPro" id="IPR025877">
    <property type="entry name" value="MobA-like_NTP_Trfase"/>
</dbReference>
<dbReference type="RefSeq" id="WP_092015576.1">
    <property type="nucleotide sequence ID" value="NZ_FOXH01000004.1"/>
</dbReference>
<feature type="domain" description="MobA-like NTP transferase" evidence="1">
    <location>
        <begin position="5"/>
        <end position="164"/>
    </location>
</feature>
<protein>
    <submittedName>
        <fullName evidence="2">Molybdenum cofactor cytidylyltransferase</fullName>
    </submittedName>
</protein>
<dbReference type="STRING" id="1079859.SAMN04515674_104199"/>
<dbReference type="Pfam" id="PF12804">
    <property type="entry name" value="NTP_transf_3"/>
    <property type="match status" value="1"/>
</dbReference>
<dbReference type="AlphaFoldDB" id="A0A1I5RRQ9"/>
<dbReference type="Gene3D" id="3.90.550.10">
    <property type="entry name" value="Spore Coat Polysaccharide Biosynthesis Protein SpsA, Chain A"/>
    <property type="match status" value="1"/>
</dbReference>
<dbReference type="SUPFAM" id="SSF53448">
    <property type="entry name" value="Nucleotide-diphospho-sugar transferases"/>
    <property type="match status" value="1"/>
</dbReference>
<dbReference type="EMBL" id="FOXH01000004">
    <property type="protein sequence ID" value="SFP60941.1"/>
    <property type="molecule type" value="Genomic_DNA"/>
</dbReference>
<dbReference type="CDD" id="cd04182">
    <property type="entry name" value="GT_2_like_f"/>
    <property type="match status" value="1"/>
</dbReference>
<keyword evidence="3" id="KW-1185">Reference proteome</keyword>
<gene>
    <name evidence="2" type="ORF">SAMN04515674_104199</name>
</gene>
<accession>A0A1I5RRQ9</accession>